<evidence type="ECO:0000259" key="2">
    <source>
        <dbReference type="Pfam" id="PF14344"/>
    </source>
</evidence>
<evidence type="ECO:0000313" key="3">
    <source>
        <dbReference type="EMBL" id="SDL87248.1"/>
    </source>
</evidence>
<accession>A0A1G9NKX7</accession>
<dbReference type="Proteomes" id="UP000198901">
    <property type="component" value="Unassembled WGS sequence"/>
</dbReference>
<name>A0A1G9NKX7_9BACT</name>
<dbReference type="STRING" id="563176.SAMN04488090_2057"/>
<dbReference type="OrthoDB" id="9792011at2"/>
<feature type="chain" id="PRO_5011741822" description="DUF4397 domain-containing protein" evidence="1">
    <location>
        <begin position="21"/>
        <end position="248"/>
    </location>
</feature>
<dbReference type="EMBL" id="FNGS01000003">
    <property type="protein sequence ID" value="SDL87248.1"/>
    <property type="molecule type" value="Genomic_DNA"/>
</dbReference>
<organism evidence="3 4">
    <name type="scientific">Siphonobacter aquaeclarae</name>
    <dbReference type="NCBI Taxonomy" id="563176"/>
    <lineage>
        <taxon>Bacteria</taxon>
        <taxon>Pseudomonadati</taxon>
        <taxon>Bacteroidota</taxon>
        <taxon>Cytophagia</taxon>
        <taxon>Cytophagales</taxon>
        <taxon>Cytophagaceae</taxon>
        <taxon>Siphonobacter</taxon>
    </lineage>
</organism>
<dbReference type="AlphaFoldDB" id="A0A1G9NKX7"/>
<protein>
    <recommendedName>
        <fullName evidence="2">DUF4397 domain-containing protein</fullName>
    </recommendedName>
</protein>
<proteinExistence type="predicted"/>
<feature type="signal peptide" evidence="1">
    <location>
        <begin position="1"/>
        <end position="20"/>
    </location>
</feature>
<dbReference type="RefSeq" id="WP_093201252.1">
    <property type="nucleotide sequence ID" value="NZ_FNGS01000003.1"/>
</dbReference>
<dbReference type="PROSITE" id="PS51257">
    <property type="entry name" value="PROKAR_LIPOPROTEIN"/>
    <property type="match status" value="1"/>
</dbReference>
<gene>
    <name evidence="3" type="ORF">SAMN04488090_2057</name>
</gene>
<feature type="domain" description="DUF4397" evidence="2">
    <location>
        <begin position="35"/>
        <end position="164"/>
    </location>
</feature>
<dbReference type="Pfam" id="PF14344">
    <property type="entry name" value="DUF4397"/>
    <property type="match status" value="1"/>
</dbReference>
<dbReference type="InterPro" id="IPR025510">
    <property type="entry name" value="DUF4397"/>
</dbReference>
<keyword evidence="4" id="KW-1185">Reference proteome</keyword>
<sequence>MKKLLILPAALGLLSGCNKANYLDVNASQRPPLAANVRFVNARTVSTPVNFWTFTTQVTSSPLAPGQFSTYLSTQYGNVQINLTEGSGSSYKVSQQFGNSATFSASGGPNGPIPDFFHTVFAVRKNKSAADSLILFYDNLAAPAAGKAKLRFVNLSPDTGALNLSGDGVSFRDVAYGRAANSAISGEKLSAYSLGPFEEVAAGSRSLQVTTAAGQVLATAAAAFQEGKAYTVFTQGTATVRLVILPHN</sequence>
<evidence type="ECO:0000256" key="1">
    <source>
        <dbReference type="SAM" id="SignalP"/>
    </source>
</evidence>
<keyword evidence="1" id="KW-0732">Signal</keyword>
<reference evidence="3 4" key="1">
    <citation type="submission" date="2016-10" db="EMBL/GenBank/DDBJ databases">
        <authorList>
            <person name="de Groot N.N."/>
        </authorList>
    </citation>
    <scope>NUCLEOTIDE SEQUENCE [LARGE SCALE GENOMIC DNA]</scope>
    <source>
        <strain evidence="3 4">DSM 21668</strain>
    </source>
</reference>
<evidence type="ECO:0000313" key="4">
    <source>
        <dbReference type="Proteomes" id="UP000198901"/>
    </source>
</evidence>